<gene>
    <name evidence="1" type="ORF">KSZ_03870</name>
</gene>
<reference evidence="1 2" key="1">
    <citation type="journal article" date="2021" name="Int. J. Syst. Evol. Microbiol.">
        <title>Reticulibacter mediterranei gen. nov., sp. nov., within the new family Reticulibacteraceae fam. nov., and Ktedonospora formicarum gen. nov., sp. nov., Ktedonobacter robiniae sp. nov., Dictyobacter formicarum sp. nov. and Dictyobacter arantiisoli sp. nov., belonging to the class Ktedonobacteria.</title>
        <authorList>
            <person name="Yabe S."/>
            <person name="Zheng Y."/>
            <person name="Wang C.M."/>
            <person name="Sakai Y."/>
            <person name="Abe K."/>
            <person name="Yokota A."/>
            <person name="Donadio S."/>
            <person name="Cavaletti L."/>
            <person name="Monciardini P."/>
        </authorList>
    </citation>
    <scope>NUCLEOTIDE SEQUENCE [LARGE SCALE GENOMIC DNA]</scope>
    <source>
        <strain evidence="1 2">SOSP1-9</strain>
    </source>
</reference>
<name>A0ABQ3VAY9_9CHLR</name>
<comment type="caution">
    <text evidence="1">The sequence shown here is derived from an EMBL/GenBank/DDBJ whole genome shotgun (WGS) entry which is preliminary data.</text>
</comment>
<protein>
    <submittedName>
        <fullName evidence="1">Uncharacterized protein</fullName>
    </submittedName>
</protein>
<dbReference type="EMBL" id="BNJJ01000001">
    <property type="protein sequence ID" value="GHO82381.1"/>
    <property type="molecule type" value="Genomic_DNA"/>
</dbReference>
<proteinExistence type="predicted"/>
<dbReference type="Proteomes" id="UP000635565">
    <property type="component" value="Unassembled WGS sequence"/>
</dbReference>
<evidence type="ECO:0000313" key="1">
    <source>
        <dbReference type="EMBL" id="GHO82381.1"/>
    </source>
</evidence>
<accession>A0ABQ3VAY9</accession>
<keyword evidence="2" id="KW-1185">Reference proteome</keyword>
<sequence>MTTFPLLTCCEMLSIDPKTLRNWLRQANMSLQIHPADRRVKCLSMEQVQHLAALHSRALKSNRTDTSSVSEPLPFPEEVARLKQMAHLEAQVASLQQQLVQLRHLPPPVTFPAPVQQVMQQEDGQAACQKVSVDGTPDAGCHRSWTPLPAESRRRRVLPLIEYGAADTYVIVCPQQGELPLAPDSPEWFAWLASLSSFRFIGKSGRLSACRGYDQGPKRTWYAYRTIHQQDYKQYLGTTDHLTISCLEQMAAKLQSYAE</sequence>
<evidence type="ECO:0000313" key="2">
    <source>
        <dbReference type="Proteomes" id="UP000635565"/>
    </source>
</evidence>
<organism evidence="1 2">
    <name type="scientific">Dictyobacter formicarum</name>
    <dbReference type="NCBI Taxonomy" id="2778368"/>
    <lineage>
        <taxon>Bacteria</taxon>
        <taxon>Bacillati</taxon>
        <taxon>Chloroflexota</taxon>
        <taxon>Ktedonobacteria</taxon>
        <taxon>Ktedonobacterales</taxon>
        <taxon>Dictyobacteraceae</taxon>
        <taxon>Dictyobacter</taxon>
    </lineage>
</organism>